<dbReference type="EMBL" id="DXBE01000073">
    <property type="protein sequence ID" value="HIZ70120.1"/>
    <property type="molecule type" value="Genomic_DNA"/>
</dbReference>
<sequence length="498" mass="53190">MKKTLLYSMAALASIALASCTGDYDDWASPQSYPQEDAAAAYGVTVAAGAEANVTMPAEDGDVVLVSITTDNQQVSGYSLNGLTINAAGEEGAPLPLDAEMVGNGVVVNATELAKAVDQLYGSRASEPRTLDVTTDFAINLANGDAVTSAKGVTQATVTPAPLPGEDPEGYYLLGAFTTGNWDPAAPVWMEAQGDGTYKATVTTATSGANYWGIYMGSHFVSGDWNSINQGVIGSETADNADTQGLLSYTGDPIYTATNSLVINGEGTFEITFDAKNFTYTVIRSEAMYYIVGAMNKPTAWTAGTQNMLYTQGGNVYSYTTLWEGDANLKIWDSKSLGNWDVCWGSQVDGDTSLSGSLINSKAQAIKAPTTDEYYTFTMDMNAQTYTWTKLDPATITDYTSVSLIGGFNNWDENGTEVDLAEVAPHNWYGVMTLEADSELKFRANHGWDVSWGCADKSVPLGDSYYLPIGGDNITVSAGTYAFYLNDITGEWSIVRQE</sequence>
<evidence type="ECO:0000313" key="4">
    <source>
        <dbReference type="EMBL" id="HIZ70120.1"/>
    </source>
</evidence>
<evidence type="ECO:0000256" key="1">
    <source>
        <dbReference type="SAM" id="SignalP"/>
    </source>
</evidence>
<accession>A0A9D2G100</accession>
<proteinExistence type="predicted"/>
<dbReference type="Gene3D" id="2.60.40.3620">
    <property type="match status" value="3"/>
</dbReference>
<protein>
    <submittedName>
        <fullName evidence="4">DUF5115 domain-containing protein</fullName>
    </submittedName>
</protein>
<evidence type="ECO:0000259" key="3">
    <source>
        <dbReference type="Pfam" id="PF26120"/>
    </source>
</evidence>
<dbReference type="PROSITE" id="PS51257">
    <property type="entry name" value="PROKAR_LIPOPROTEIN"/>
    <property type="match status" value="1"/>
</dbReference>
<dbReference type="InterPro" id="IPR033408">
    <property type="entry name" value="SusF_N"/>
</dbReference>
<dbReference type="InterPro" id="IPR058976">
    <property type="entry name" value="CBM_1st_SusF"/>
</dbReference>
<feature type="chain" id="PRO_5038713382" evidence="1">
    <location>
        <begin position="19"/>
        <end position="498"/>
    </location>
</feature>
<feature type="signal peptide" evidence="1">
    <location>
        <begin position="1"/>
        <end position="18"/>
    </location>
</feature>
<dbReference type="Pfam" id="PF26120">
    <property type="entry name" value="CBM_1st_SusF"/>
    <property type="match status" value="1"/>
</dbReference>
<gene>
    <name evidence="4" type="ORF">H9966_09670</name>
</gene>
<name>A0A9D2G100_9BACT</name>
<feature type="domain" description="SusF first starch specific CBM" evidence="3">
    <location>
        <begin position="167"/>
        <end position="282"/>
    </location>
</feature>
<organism evidence="4 5">
    <name type="scientific">Candidatus Prevotella avicola</name>
    <dbReference type="NCBI Taxonomy" id="2838738"/>
    <lineage>
        <taxon>Bacteria</taxon>
        <taxon>Pseudomonadati</taxon>
        <taxon>Bacteroidota</taxon>
        <taxon>Bacteroidia</taxon>
        <taxon>Bacteroidales</taxon>
        <taxon>Prevotellaceae</taxon>
        <taxon>Prevotella</taxon>
    </lineage>
</organism>
<evidence type="ECO:0000259" key="2">
    <source>
        <dbReference type="Pfam" id="PF17142"/>
    </source>
</evidence>
<reference evidence="4" key="1">
    <citation type="journal article" date="2021" name="PeerJ">
        <title>Extensive microbial diversity within the chicken gut microbiome revealed by metagenomics and culture.</title>
        <authorList>
            <person name="Gilroy R."/>
            <person name="Ravi A."/>
            <person name="Getino M."/>
            <person name="Pursley I."/>
            <person name="Horton D.L."/>
            <person name="Alikhan N.F."/>
            <person name="Baker D."/>
            <person name="Gharbi K."/>
            <person name="Hall N."/>
            <person name="Watson M."/>
            <person name="Adriaenssens E.M."/>
            <person name="Foster-Nyarko E."/>
            <person name="Jarju S."/>
            <person name="Secka A."/>
            <person name="Antonio M."/>
            <person name="Oren A."/>
            <person name="Chaudhuri R.R."/>
            <person name="La Ragione R."/>
            <person name="Hildebrand F."/>
            <person name="Pallen M.J."/>
        </authorList>
    </citation>
    <scope>NUCLEOTIDE SEQUENCE</scope>
    <source>
        <strain evidence="4">ChiHecec3B27-8219</strain>
    </source>
</reference>
<dbReference type="AlphaFoldDB" id="A0A9D2G100"/>
<reference evidence="4" key="2">
    <citation type="submission" date="2021-04" db="EMBL/GenBank/DDBJ databases">
        <authorList>
            <person name="Gilroy R."/>
        </authorList>
    </citation>
    <scope>NUCLEOTIDE SEQUENCE</scope>
    <source>
        <strain evidence="4">ChiHecec3B27-8219</strain>
    </source>
</reference>
<dbReference type="Proteomes" id="UP000824055">
    <property type="component" value="Unassembled WGS sequence"/>
</dbReference>
<evidence type="ECO:0000313" key="5">
    <source>
        <dbReference type="Proteomes" id="UP000824055"/>
    </source>
</evidence>
<comment type="caution">
    <text evidence="4">The sequence shown here is derived from an EMBL/GenBank/DDBJ whole genome shotgun (WGS) entry which is preliminary data.</text>
</comment>
<dbReference type="Pfam" id="PF17142">
    <property type="entry name" value="SusF_N"/>
    <property type="match status" value="1"/>
</dbReference>
<keyword evidence="1" id="KW-0732">Signal</keyword>
<dbReference type="Gene3D" id="2.60.40.3640">
    <property type="match status" value="1"/>
</dbReference>
<feature type="domain" description="Outer membrane protein SusF N-terminal" evidence="2">
    <location>
        <begin position="20"/>
        <end position="160"/>
    </location>
</feature>